<dbReference type="Proteomes" id="UP000789901">
    <property type="component" value="Unassembled WGS sequence"/>
</dbReference>
<name>A0ABN7XDA7_GIGMA</name>
<comment type="caution">
    <text evidence="2">The sequence shown here is derived from an EMBL/GenBank/DDBJ whole genome shotgun (WGS) entry which is preliminary data.</text>
</comment>
<reference evidence="2 3" key="1">
    <citation type="submission" date="2021-06" db="EMBL/GenBank/DDBJ databases">
        <authorList>
            <person name="Kallberg Y."/>
            <person name="Tangrot J."/>
            <person name="Rosling A."/>
        </authorList>
    </citation>
    <scope>NUCLEOTIDE SEQUENCE [LARGE SCALE GENOMIC DNA]</scope>
    <source>
        <strain evidence="2 3">120-4 pot B 10/14</strain>
    </source>
</reference>
<gene>
    <name evidence="2" type="ORF">GMARGA_LOCUS40820</name>
</gene>
<evidence type="ECO:0000313" key="2">
    <source>
        <dbReference type="EMBL" id="CAG8851594.1"/>
    </source>
</evidence>
<keyword evidence="3" id="KW-1185">Reference proteome</keyword>
<protein>
    <submittedName>
        <fullName evidence="2">15177_t:CDS:1</fullName>
    </submittedName>
</protein>
<accession>A0ABN7XDA7</accession>
<organism evidence="2 3">
    <name type="scientific">Gigaspora margarita</name>
    <dbReference type="NCBI Taxonomy" id="4874"/>
    <lineage>
        <taxon>Eukaryota</taxon>
        <taxon>Fungi</taxon>
        <taxon>Fungi incertae sedis</taxon>
        <taxon>Mucoromycota</taxon>
        <taxon>Glomeromycotina</taxon>
        <taxon>Glomeromycetes</taxon>
        <taxon>Diversisporales</taxon>
        <taxon>Gigasporaceae</taxon>
        <taxon>Gigaspora</taxon>
    </lineage>
</organism>
<proteinExistence type="predicted"/>
<evidence type="ECO:0000313" key="3">
    <source>
        <dbReference type="Proteomes" id="UP000789901"/>
    </source>
</evidence>
<feature type="non-terminal residue" evidence="2">
    <location>
        <position position="155"/>
    </location>
</feature>
<feature type="non-terminal residue" evidence="2">
    <location>
        <position position="1"/>
    </location>
</feature>
<sequence>SNFARFHIMLLSIRWCKDEVTESEHAQKPFLIASCNTKLAPVMHQLSSTTNMLRINNIQENKAHGHVKKKLRFTKTTSLTKKAITLQEDNENNYELKHQNSRDIPSIQIDNEQLISIEDIADPAYHIGKGAPCKNRIKGEQEKYQEKKKSTSKPR</sequence>
<feature type="compositionally biased region" description="Basic and acidic residues" evidence="1">
    <location>
        <begin position="137"/>
        <end position="149"/>
    </location>
</feature>
<feature type="region of interest" description="Disordered" evidence="1">
    <location>
        <begin position="128"/>
        <end position="155"/>
    </location>
</feature>
<evidence type="ECO:0000256" key="1">
    <source>
        <dbReference type="SAM" id="MobiDB-lite"/>
    </source>
</evidence>
<dbReference type="EMBL" id="CAJVQB010106922">
    <property type="protein sequence ID" value="CAG8851594.1"/>
    <property type="molecule type" value="Genomic_DNA"/>
</dbReference>